<protein>
    <submittedName>
        <fullName evidence="1">Uncharacterized protein</fullName>
    </submittedName>
</protein>
<name>A0ACB9C901_9ASTR</name>
<evidence type="ECO:0000313" key="2">
    <source>
        <dbReference type="Proteomes" id="UP001056120"/>
    </source>
</evidence>
<dbReference type="Proteomes" id="UP001056120">
    <property type="component" value="Linkage Group LG21"/>
</dbReference>
<comment type="caution">
    <text evidence="1">The sequence shown here is derived from an EMBL/GenBank/DDBJ whole genome shotgun (WGS) entry which is preliminary data.</text>
</comment>
<evidence type="ECO:0000313" key="1">
    <source>
        <dbReference type="EMBL" id="KAI3730746.1"/>
    </source>
</evidence>
<dbReference type="EMBL" id="CM042038">
    <property type="protein sequence ID" value="KAI3730746.1"/>
    <property type="molecule type" value="Genomic_DNA"/>
</dbReference>
<accession>A0ACB9C901</accession>
<sequence>MASNLSSSPGKKVEVSDDFLEILIELFKELLKLRITDVFFATTVDEILKERALSTFVERLSTMLNQIENRGEMKKQQQQQEDPKPQDDDDDDDVEKLPESSSSTVLEVVKKFLNLNLEEIKNPETSYLTVHEFVLSSSLNKDTLQQDRKTDQGMENPKESSEHNDMQEARDEDPPQDVENDMTESSTVTECVALNPDGMEQKLQNIFESWKDVSNRREDRYSLSVTGVSLMILEIALRVIDVSLMILDIALAITCVALMISVH</sequence>
<reference evidence="2" key="1">
    <citation type="journal article" date="2022" name="Mol. Ecol. Resour.">
        <title>The genomes of chicory, endive, great burdock and yacon provide insights into Asteraceae palaeo-polyploidization history and plant inulin production.</title>
        <authorList>
            <person name="Fan W."/>
            <person name="Wang S."/>
            <person name="Wang H."/>
            <person name="Wang A."/>
            <person name="Jiang F."/>
            <person name="Liu H."/>
            <person name="Zhao H."/>
            <person name="Xu D."/>
            <person name="Zhang Y."/>
        </authorList>
    </citation>
    <scope>NUCLEOTIDE SEQUENCE [LARGE SCALE GENOMIC DNA]</scope>
    <source>
        <strain evidence="2">cv. Yunnan</strain>
    </source>
</reference>
<reference evidence="1 2" key="2">
    <citation type="journal article" date="2022" name="Mol. Ecol. Resour.">
        <title>The genomes of chicory, endive, great burdock and yacon provide insights into Asteraceae paleo-polyploidization history and plant inulin production.</title>
        <authorList>
            <person name="Fan W."/>
            <person name="Wang S."/>
            <person name="Wang H."/>
            <person name="Wang A."/>
            <person name="Jiang F."/>
            <person name="Liu H."/>
            <person name="Zhao H."/>
            <person name="Xu D."/>
            <person name="Zhang Y."/>
        </authorList>
    </citation>
    <scope>NUCLEOTIDE SEQUENCE [LARGE SCALE GENOMIC DNA]</scope>
    <source>
        <strain evidence="2">cv. Yunnan</strain>
        <tissue evidence="1">Leaves</tissue>
    </source>
</reference>
<keyword evidence="2" id="KW-1185">Reference proteome</keyword>
<proteinExistence type="predicted"/>
<organism evidence="1 2">
    <name type="scientific">Smallanthus sonchifolius</name>
    <dbReference type="NCBI Taxonomy" id="185202"/>
    <lineage>
        <taxon>Eukaryota</taxon>
        <taxon>Viridiplantae</taxon>
        <taxon>Streptophyta</taxon>
        <taxon>Embryophyta</taxon>
        <taxon>Tracheophyta</taxon>
        <taxon>Spermatophyta</taxon>
        <taxon>Magnoliopsida</taxon>
        <taxon>eudicotyledons</taxon>
        <taxon>Gunneridae</taxon>
        <taxon>Pentapetalae</taxon>
        <taxon>asterids</taxon>
        <taxon>campanulids</taxon>
        <taxon>Asterales</taxon>
        <taxon>Asteraceae</taxon>
        <taxon>Asteroideae</taxon>
        <taxon>Heliantheae alliance</taxon>
        <taxon>Millerieae</taxon>
        <taxon>Smallanthus</taxon>
    </lineage>
</organism>
<gene>
    <name evidence="1" type="ORF">L1987_61922</name>
</gene>